<protein>
    <submittedName>
        <fullName evidence="3">AMP-binding protein</fullName>
    </submittedName>
</protein>
<dbReference type="CDD" id="cd17636">
    <property type="entry name" value="PtmA"/>
    <property type="match status" value="1"/>
</dbReference>
<feature type="domain" description="AMP-binding enzyme C-terminal" evidence="2">
    <location>
        <begin position="414"/>
        <end position="488"/>
    </location>
</feature>
<dbReference type="InterPro" id="IPR050237">
    <property type="entry name" value="ATP-dep_AMP-bd_enzyme"/>
</dbReference>
<dbReference type="Pfam" id="PF00501">
    <property type="entry name" value="AMP-binding"/>
    <property type="match status" value="1"/>
</dbReference>
<comment type="caution">
    <text evidence="3">The sequence shown here is derived from an EMBL/GenBank/DDBJ whole genome shotgun (WGS) entry which is preliminary data.</text>
</comment>
<proteinExistence type="predicted"/>
<dbReference type="InterPro" id="IPR042099">
    <property type="entry name" value="ANL_N_sf"/>
</dbReference>
<dbReference type="EMBL" id="JABRWJ010000016">
    <property type="protein sequence ID" value="NRF72012.1"/>
    <property type="molecule type" value="Genomic_DNA"/>
</dbReference>
<gene>
    <name evidence="3" type="ORF">HLB44_34010</name>
</gene>
<dbReference type="PANTHER" id="PTHR43767">
    <property type="entry name" value="LONG-CHAIN-FATTY-ACID--COA LIGASE"/>
    <property type="match status" value="1"/>
</dbReference>
<feature type="domain" description="AMP-dependent synthetase/ligase" evidence="1">
    <location>
        <begin position="15"/>
        <end position="364"/>
    </location>
</feature>
<dbReference type="PANTHER" id="PTHR43767:SF1">
    <property type="entry name" value="NONRIBOSOMAL PEPTIDE SYNTHASE PES1 (EUROFUNG)-RELATED"/>
    <property type="match status" value="1"/>
</dbReference>
<dbReference type="Gene3D" id="3.40.50.12780">
    <property type="entry name" value="N-terminal domain of ligase-like"/>
    <property type="match status" value="1"/>
</dbReference>
<evidence type="ECO:0000313" key="4">
    <source>
        <dbReference type="Proteomes" id="UP000737171"/>
    </source>
</evidence>
<name>A0ABX2ETN9_9BURK</name>
<dbReference type="RefSeq" id="WP_173134423.1">
    <property type="nucleotide sequence ID" value="NZ_JABRWJ010000016.1"/>
</dbReference>
<dbReference type="Pfam" id="PF13193">
    <property type="entry name" value="AMP-binding_C"/>
    <property type="match status" value="1"/>
</dbReference>
<dbReference type="Gene3D" id="3.30.300.30">
    <property type="match status" value="1"/>
</dbReference>
<evidence type="ECO:0000259" key="2">
    <source>
        <dbReference type="Pfam" id="PF13193"/>
    </source>
</evidence>
<evidence type="ECO:0000313" key="3">
    <source>
        <dbReference type="EMBL" id="NRF72012.1"/>
    </source>
</evidence>
<dbReference type="Proteomes" id="UP000737171">
    <property type="component" value="Unassembled WGS sequence"/>
</dbReference>
<dbReference type="InterPro" id="IPR045851">
    <property type="entry name" value="AMP-bd_C_sf"/>
</dbReference>
<reference evidence="3 4" key="1">
    <citation type="submission" date="2020-05" db="EMBL/GenBank/DDBJ databases">
        <title>Aquincola sp. isolate from soil.</title>
        <authorList>
            <person name="Han J."/>
            <person name="Kim D.-U."/>
        </authorList>
    </citation>
    <scope>NUCLEOTIDE SEQUENCE [LARGE SCALE GENOMIC DNA]</scope>
    <source>
        <strain evidence="3 4">S2</strain>
    </source>
</reference>
<accession>A0ABX2ETN9</accession>
<sequence>MSDPLHSLTLGEILEEHRRARPQQPAVIGEGLRLSYPALANRVQRLANALEDAGVRHGDRVLWLAQNHPGVLEGLIACGQLGAMFCPVNWRQTADELAFVIDDLEPTLVVWQEAEIGDAVRAARERAQHQGARWLPLDGPDGWDRFIADAPPEPRQRTADSNDPVLVIYTAAFGGRPNGAMLSQRAIAWQDLALIDIQDLSTDTRFLNSGPLFHVGTLMVTLAVFHIGGTNVFIRRTDPAAMARLIHDERCTYAFLMHSTCTDLAALNSDRRYDFSSLRTASVSPEWDAMVQVQDARNLFGYGQTELMGPVTWSYYGWGANLGRNGRSGPVAQLRILDDTGSEVPTGETGEICVRGPTVMNGYWRRPALNAQRQRDGWHRTNDLGRREPDGSLSFIGPKLQMIKSGAENIYPAEVEGCLKQHEAVADCAVIGVPDAQWVQSVKAIVVLKPGAPADAAVLIEHCRARIASYKKPRHVEFVDALPRDASGRPDYKALDAAFGGGGYPGGETRGA</sequence>
<dbReference type="InterPro" id="IPR000873">
    <property type="entry name" value="AMP-dep_synth/lig_dom"/>
</dbReference>
<keyword evidence="4" id="KW-1185">Reference proteome</keyword>
<dbReference type="SUPFAM" id="SSF56801">
    <property type="entry name" value="Acetyl-CoA synthetase-like"/>
    <property type="match status" value="1"/>
</dbReference>
<organism evidence="3 4">
    <name type="scientific">Pseudaquabacterium terrae</name>
    <dbReference type="NCBI Taxonomy" id="2732868"/>
    <lineage>
        <taxon>Bacteria</taxon>
        <taxon>Pseudomonadati</taxon>
        <taxon>Pseudomonadota</taxon>
        <taxon>Betaproteobacteria</taxon>
        <taxon>Burkholderiales</taxon>
        <taxon>Sphaerotilaceae</taxon>
        <taxon>Pseudaquabacterium</taxon>
    </lineage>
</organism>
<dbReference type="InterPro" id="IPR025110">
    <property type="entry name" value="AMP-bd_C"/>
</dbReference>
<evidence type="ECO:0000259" key="1">
    <source>
        <dbReference type="Pfam" id="PF00501"/>
    </source>
</evidence>